<dbReference type="EMBL" id="HBHT01040526">
    <property type="protein sequence ID" value="CAD9994986.1"/>
    <property type="molecule type" value="Transcribed_RNA"/>
</dbReference>
<name>A0A7S2YTG8_9STRA</name>
<feature type="compositionally biased region" description="Basic and acidic residues" evidence="1">
    <location>
        <begin position="72"/>
        <end position="85"/>
    </location>
</feature>
<sequence length="329" mass="35485">MAPNTRGNPKASSAAYDYHHHHDDPHNRHPHVVSHETYGSAYGNNGSTTASTSSEYSKLDDEMKPVPSTGAVERDMPTLKRKLEDVDGAAAEGQSEAEQKIEQQVGLKLLFAASLLQSKQAQEGSDPTVSTSSLSSTQTPAPSPEISSTMGMVASSDPSAAVPTTPRLPPSTQNPPQDPASPSTEDMAESTVSQVVHQPSELDVLCGRGGLINKHPGNIVYRRVVDHNKKLYKEVPKRHRILVSQSIVQTIQTHGGRFLQQSGVPQDAVTNLQHGGKWMTVPFRRAVQKTSQALREPSQSEGESGGVRQEEDDEEVGQEEAQGGMSQFV</sequence>
<organism evidence="3">
    <name type="scientific">Entomoneis paludosa</name>
    <dbReference type="NCBI Taxonomy" id="265537"/>
    <lineage>
        <taxon>Eukaryota</taxon>
        <taxon>Sar</taxon>
        <taxon>Stramenopiles</taxon>
        <taxon>Ochrophyta</taxon>
        <taxon>Bacillariophyta</taxon>
        <taxon>Bacillariophyceae</taxon>
        <taxon>Bacillariophycidae</taxon>
        <taxon>Entomoneidaceae</taxon>
        <taxon>Entomoneis</taxon>
    </lineage>
</organism>
<feature type="compositionally biased region" description="Polar residues" evidence="1">
    <location>
        <begin position="289"/>
        <end position="302"/>
    </location>
</feature>
<gene>
    <name evidence="3" type="ORF">APAL1065_LOCUS27223</name>
</gene>
<feature type="compositionally biased region" description="Low complexity" evidence="1">
    <location>
        <begin position="319"/>
        <end position="329"/>
    </location>
</feature>
<evidence type="ECO:0000313" key="3">
    <source>
        <dbReference type="EMBL" id="CAD9994986.1"/>
    </source>
</evidence>
<dbReference type="Pfam" id="PF20710">
    <property type="entry name" value="DUF6824"/>
    <property type="match status" value="1"/>
</dbReference>
<proteinExistence type="predicted"/>
<feature type="compositionally biased region" description="Basic and acidic residues" evidence="1">
    <location>
        <begin position="17"/>
        <end position="27"/>
    </location>
</feature>
<feature type="compositionally biased region" description="Polar residues" evidence="1">
    <location>
        <begin position="180"/>
        <end position="196"/>
    </location>
</feature>
<feature type="region of interest" description="Disordered" evidence="1">
    <location>
        <begin position="122"/>
        <end position="196"/>
    </location>
</feature>
<feature type="compositionally biased region" description="Pro residues" evidence="1">
    <location>
        <begin position="166"/>
        <end position="179"/>
    </location>
</feature>
<dbReference type="AlphaFoldDB" id="A0A7S2YTG8"/>
<reference evidence="3" key="1">
    <citation type="submission" date="2021-01" db="EMBL/GenBank/DDBJ databases">
        <authorList>
            <person name="Corre E."/>
            <person name="Pelletier E."/>
            <person name="Niang G."/>
            <person name="Scheremetjew M."/>
            <person name="Finn R."/>
            <person name="Kale V."/>
            <person name="Holt S."/>
            <person name="Cochrane G."/>
            <person name="Meng A."/>
            <person name="Brown T."/>
            <person name="Cohen L."/>
        </authorList>
    </citation>
    <scope>NUCLEOTIDE SEQUENCE</scope>
    <source>
        <strain evidence="3">CCMP125</strain>
    </source>
</reference>
<dbReference type="InterPro" id="IPR049227">
    <property type="entry name" value="DUF6824"/>
</dbReference>
<accession>A0A7S2YTG8</accession>
<evidence type="ECO:0000256" key="1">
    <source>
        <dbReference type="SAM" id="MobiDB-lite"/>
    </source>
</evidence>
<feature type="compositionally biased region" description="Low complexity" evidence="1">
    <location>
        <begin position="125"/>
        <end position="140"/>
    </location>
</feature>
<feature type="region of interest" description="Disordered" evidence="1">
    <location>
        <begin position="289"/>
        <end position="329"/>
    </location>
</feature>
<feature type="domain" description="DUF6824" evidence="2">
    <location>
        <begin position="203"/>
        <end position="296"/>
    </location>
</feature>
<protein>
    <recommendedName>
        <fullName evidence="2">DUF6824 domain-containing protein</fullName>
    </recommendedName>
</protein>
<feature type="compositionally biased region" description="Polar residues" evidence="1">
    <location>
        <begin position="1"/>
        <end position="11"/>
    </location>
</feature>
<feature type="region of interest" description="Disordered" evidence="1">
    <location>
        <begin position="1"/>
        <end position="101"/>
    </location>
</feature>
<evidence type="ECO:0000259" key="2">
    <source>
        <dbReference type="Pfam" id="PF20710"/>
    </source>
</evidence>